<feature type="compositionally biased region" description="Polar residues" evidence="1">
    <location>
        <begin position="62"/>
        <end position="93"/>
    </location>
</feature>
<dbReference type="Proteomes" id="UP000052023">
    <property type="component" value="Unassembled WGS sequence"/>
</dbReference>
<proteinExistence type="predicted"/>
<evidence type="ECO:0000313" key="2">
    <source>
        <dbReference type="EMBL" id="KRR21654.1"/>
    </source>
</evidence>
<feature type="compositionally biased region" description="Polar residues" evidence="1">
    <location>
        <begin position="34"/>
        <end position="45"/>
    </location>
</feature>
<dbReference type="EMBL" id="LLYA01000170">
    <property type="protein sequence ID" value="KRR21654.1"/>
    <property type="molecule type" value="Genomic_DNA"/>
</dbReference>
<protein>
    <submittedName>
        <fullName evidence="2">Uncharacterized protein</fullName>
    </submittedName>
</protein>
<comment type="caution">
    <text evidence="2">The sequence shown here is derived from an EMBL/GenBank/DDBJ whole genome shotgun (WGS) entry which is preliminary data.</text>
</comment>
<sequence>MENGTGRLHLDQLPNFVEHLWYTPSVPNGGRALNDNTSLTGTQADGTKRQIGLENQVRRWSGNPSAVNDNQPQQWPTPTSLSFSDSHQPGNSRSYNITMDLASSLQDHLTSQDGDTPSKLRRTLNPQFVEWLMGWPHGWTCLALTPLALRDSACSATALSRWKQRMRSALLQLDFPDDPPVQHSLFG</sequence>
<keyword evidence="3" id="KW-1185">Reference proteome</keyword>
<feature type="region of interest" description="Disordered" evidence="1">
    <location>
        <begin position="26"/>
        <end position="93"/>
    </location>
</feature>
<reference evidence="2 3" key="1">
    <citation type="submission" date="2014-03" db="EMBL/GenBank/DDBJ databases">
        <title>Bradyrhizobium valentinum sp. nov., isolated from effective nodules of Lupinus mariae-josephae, a lupine endemic of basic-lime soils in Eastern Spain.</title>
        <authorList>
            <person name="Duran D."/>
            <person name="Rey L."/>
            <person name="Navarro A."/>
            <person name="Busquets A."/>
            <person name="Imperial J."/>
            <person name="Ruiz-Argueso T."/>
        </authorList>
    </citation>
    <scope>NUCLEOTIDE SEQUENCE [LARGE SCALE GENOMIC DNA]</scope>
    <source>
        <strain evidence="2 3">Ro19</strain>
    </source>
</reference>
<name>A0A0R3MWM2_9BRAD</name>
<dbReference type="AlphaFoldDB" id="A0A0R3MWM2"/>
<evidence type="ECO:0000313" key="3">
    <source>
        <dbReference type="Proteomes" id="UP000052023"/>
    </source>
</evidence>
<dbReference type="RefSeq" id="WP_245309301.1">
    <property type="nucleotide sequence ID" value="NZ_LLYA01000170.1"/>
</dbReference>
<accession>A0A0R3MWM2</accession>
<organism evidence="2 3">
    <name type="scientific">Bradyrhizobium retamae</name>
    <dbReference type="NCBI Taxonomy" id="1300035"/>
    <lineage>
        <taxon>Bacteria</taxon>
        <taxon>Pseudomonadati</taxon>
        <taxon>Pseudomonadota</taxon>
        <taxon>Alphaproteobacteria</taxon>
        <taxon>Hyphomicrobiales</taxon>
        <taxon>Nitrobacteraceae</taxon>
        <taxon>Bradyrhizobium</taxon>
    </lineage>
</organism>
<evidence type="ECO:0000256" key="1">
    <source>
        <dbReference type="SAM" id="MobiDB-lite"/>
    </source>
</evidence>
<gene>
    <name evidence="2" type="ORF">CQ13_06280</name>
</gene>